<keyword evidence="1" id="KW-0472">Membrane</keyword>
<protein>
    <submittedName>
        <fullName evidence="2">Uncharacterized protein</fullName>
    </submittedName>
</protein>
<evidence type="ECO:0000313" key="2">
    <source>
        <dbReference type="EMBL" id="JAD78395.1"/>
    </source>
</evidence>
<name>A0A0A9CYB6_ARUDO</name>
<dbReference type="AlphaFoldDB" id="A0A0A9CYB6"/>
<reference evidence="2" key="2">
    <citation type="journal article" date="2015" name="Data Brief">
        <title>Shoot transcriptome of the giant reed, Arundo donax.</title>
        <authorList>
            <person name="Barrero R.A."/>
            <person name="Guerrero F.D."/>
            <person name="Moolhuijzen P."/>
            <person name="Goolsby J.A."/>
            <person name="Tidwell J."/>
            <person name="Bellgard S.E."/>
            <person name="Bellgard M.I."/>
        </authorList>
    </citation>
    <scope>NUCLEOTIDE SEQUENCE</scope>
    <source>
        <tissue evidence="2">Shoot tissue taken approximately 20 cm above the soil surface</tissue>
    </source>
</reference>
<keyword evidence="1" id="KW-1133">Transmembrane helix</keyword>
<dbReference type="EMBL" id="GBRH01219500">
    <property type="protein sequence ID" value="JAD78395.1"/>
    <property type="molecule type" value="Transcribed_RNA"/>
</dbReference>
<keyword evidence="1" id="KW-0812">Transmembrane</keyword>
<accession>A0A0A9CYB6</accession>
<feature type="transmembrane region" description="Helical" evidence="1">
    <location>
        <begin position="36"/>
        <end position="56"/>
    </location>
</feature>
<evidence type="ECO:0000256" key="1">
    <source>
        <dbReference type="SAM" id="Phobius"/>
    </source>
</evidence>
<sequence length="68" mass="8297">MDLWCTLSLDIERCVKFCLPEYNCCLHLCESYSHRMFIYCFPWMEMLVLVVAIVFFQNMSLDWSPFKR</sequence>
<organism evidence="2">
    <name type="scientific">Arundo donax</name>
    <name type="common">Giant reed</name>
    <name type="synonym">Donax arundinaceus</name>
    <dbReference type="NCBI Taxonomy" id="35708"/>
    <lineage>
        <taxon>Eukaryota</taxon>
        <taxon>Viridiplantae</taxon>
        <taxon>Streptophyta</taxon>
        <taxon>Embryophyta</taxon>
        <taxon>Tracheophyta</taxon>
        <taxon>Spermatophyta</taxon>
        <taxon>Magnoliopsida</taxon>
        <taxon>Liliopsida</taxon>
        <taxon>Poales</taxon>
        <taxon>Poaceae</taxon>
        <taxon>PACMAD clade</taxon>
        <taxon>Arundinoideae</taxon>
        <taxon>Arundineae</taxon>
        <taxon>Arundo</taxon>
    </lineage>
</organism>
<reference evidence="2" key="1">
    <citation type="submission" date="2014-09" db="EMBL/GenBank/DDBJ databases">
        <authorList>
            <person name="Magalhaes I.L.F."/>
            <person name="Oliveira U."/>
            <person name="Santos F.R."/>
            <person name="Vidigal T.H.D.A."/>
            <person name="Brescovit A.D."/>
            <person name="Santos A.J."/>
        </authorList>
    </citation>
    <scope>NUCLEOTIDE SEQUENCE</scope>
    <source>
        <tissue evidence="2">Shoot tissue taken approximately 20 cm above the soil surface</tissue>
    </source>
</reference>
<proteinExistence type="predicted"/>